<name>A0A127KMP2_9CAUD</name>
<proteinExistence type="predicted"/>
<evidence type="ECO:0000313" key="6">
    <source>
        <dbReference type="EMBL" id="AOO12448.1"/>
    </source>
</evidence>
<dbReference type="Proteomes" id="UP000221709">
    <property type="component" value="Segment"/>
</dbReference>
<keyword evidence="9" id="KW-1185">Reference proteome</keyword>
<dbReference type="NCBIfam" id="TIGR02466">
    <property type="entry name" value="TIGR02466 family protein"/>
    <property type="match status" value="1"/>
</dbReference>
<accession>A0A127KMP2</accession>
<sequence length="205" mass="23103">MDILGIFATPIAKQDNFLLEDDCIRLADVCATLEYYKKTAEIKSYRSEDRNVLGNYFPEVKASIESLFTNFAYTTLAVKQTCDFKLMSSWGTMTPPGGMSNRHSHCNSFWSGVLYLSDDTSPILFHREKYATIVCDVDAITEYSSNEVAHTPSMGQLVFFPSHLTHQVSRNKSNEDRFSIAFNILPNGRFGLHDSTAEISVLELT</sequence>
<dbReference type="EMBL" id="KX349296">
    <property type="protein sequence ID" value="AOO12675.1"/>
    <property type="molecule type" value="Genomic_DNA"/>
</dbReference>
<dbReference type="EMBL" id="KX349297">
    <property type="protein sequence ID" value="AOO12913.1"/>
    <property type="molecule type" value="Genomic_DNA"/>
</dbReference>
<dbReference type="Proteomes" id="UP000226130">
    <property type="component" value="Segment"/>
</dbReference>
<evidence type="ECO:0000313" key="7">
    <source>
        <dbReference type="EMBL" id="AOO12675.1"/>
    </source>
</evidence>
<reference evidence="1 11" key="2">
    <citation type="submission" date="2016-01" db="EMBL/GenBank/DDBJ databases">
        <title>The genomic content and context of auxiliary metabolic genes in marine cyanophages.</title>
        <authorList>
            <person name="Marston M.F."/>
            <person name="Martiny J.B.H."/>
            <person name="Crummett L.T."/>
        </authorList>
    </citation>
    <scope>NUCLEOTIDE SEQUENCE [LARGE SCALE GENOMIC DNA]</scope>
    <source>
        <strain evidence="1">W2_07_0710</strain>
    </source>
</reference>
<dbReference type="Pfam" id="PF13759">
    <property type="entry name" value="2OG-FeII_Oxy_5"/>
    <property type="match status" value="1"/>
</dbReference>
<dbReference type="EMBL" id="KU594607">
    <property type="protein sequence ID" value="AMO43275.1"/>
    <property type="molecule type" value="Genomic_DNA"/>
</dbReference>
<protein>
    <submittedName>
        <fullName evidence="1">Putative 2OG-Fe(II) oxygenase</fullName>
    </submittedName>
</protein>
<dbReference type="Proteomes" id="UP000225478">
    <property type="component" value="Segment"/>
</dbReference>
<dbReference type="EMBL" id="KX349293">
    <property type="protein sequence ID" value="AOO11974.1"/>
    <property type="molecule type" value="Genomic_DNA"/>
</dbReference>
<dbReference type="EMBL" id="KX349295">
    <property type="protein sequence ID" value="AOO12448.1"/>
    <property type="molecule type" value="Genomic_DNA"/>
</dbReference>
<evidence type="ECO:0000313" key="5">
    <source>
        <dbReference type="EMBL" id="AOO12210.1"/>
    </source>
</evidence>
<reference evidence="9 10" key="1">
    <citation type="journal article" date="2016" name="Environ. Microbiol.">
        <title>Genomic diversification of marine cyanophages into stable ecotypes.</title>
        <authorList>
            <person name="Marston M.F."/>
            <person name="Martiny J.B."/>
        </authorList>
    </citation>
    <scope>NUCLEOTIDE SEQUENCE [LARGE SCALE GENOMIC DNA]</scope>
    <source>
        <strain evidence="2">ES_42_0910</strain>
        <strain evidence="3">Np_05_0604</strain>
        <strain evidence="4">Np_20_0711</strain>
        <strain evidence="5">Np_42_0711</strain>
        <strain evidence="6">Sn_08_0709</strain>
        <strain evidence="7">Sn_13_0910</strain>
        <strain evidence="8">W2_10_0709</strain>
    </source>
</reference>
<evidence type="ECO:0000313" key="8">
    <source>
        <dbReference type="EMBL" id="AOO12913.1"/>
    </source>
</evidence>
<dbReference type="InterPro" id="IPR012668">
    <property type="entry name" value="CHP02466"/>
</dbReference>
<evidence type="ECO:0000313" key="3">
    <source>
        <dbReference type="EMBL" id="AOO11747.1"/>
    </source>
</evidence>
<dbReference type="Proteomes" id="UP000225402">
    <property type="component" value="Segment"/>
</dbReference>
<gene>
    <name evidence="2" type="ORF">ES420910_027</name>
    <name evidence="3" type="ORF">Np050604_030</name>
    <name evidence="4" type="ORF">Np200711_027</name>
    <name evidence="5" type="ORF">Np420711_027</name>
    <name evidence="6" type="ORF">Sn080709_030</name>
    <name evidence="7" type="ORF">Sn130910_027</name>
    <name evidence="8" type="ORF">W2100709_030</name>
    <name evidence="1" type="ORF">W270710_030</name>
</gene>
<organism evidence="1 11">
    <name type="scientific">Cyanophage S-RIM44</name>
    <dbReference type="NCBI Taxonomy" id="1278485"/>
    <lineage>
        <taxon>Viruses</taxon>
        <taxon>Duplodnaviria</taxon>
        <taxon>Heunggongvirae</taxon>
        <taxon>Uroviricota</taxon>
        <taxon>Caudoviricetes</taxon>
        <taxon>Pantevenvirales</taxon>
        <taxon>Kyanoviridae</taxon>
        <taxon>Vellamovirus</taxon>
        <taxon>Vellamovirus rhodeisland44</taxon>
    </lineage>
</organism>
<evidence type="ECO:0000313" key="2">
    <source>
        <dbReference type="EMBL" id="AOO11509.1"/>
    </source>
</evidence>
<dbReference type="EMBL" id="KX349291">
    <property type="protein sequence ID" value="AOO11509.1"/>
    <property type="molecule type" value="Genomic_DNA"/>
</dbReference>
<dbReference type="EMBL" id="KX349294">
    <property type="protein sequence ID" value="AOO12210.1"/>
    <property type="molecule type" value="Genomic_DNA"/>
</dbReference>
<evidence type="ECO:0000313" key="9">
    <source>
        <dbReference type="Proteomes" id="UP000221709"/>
    </source>
</evidence>
<evidence type="ECO:0000313" key="10">
    <source>
        <dbReference type="Proteomes" id="UP000222561"/>
    </source>
</evidence>
<evidence type="ECO:0000313" key="1">
    <source>
        <dbReference type="EMBL" id="AMO43275.1"/>
    </source>
</evidence>
<dbReference type="Proteomes" id="UP000223571">
    <property type="component" value="Segment"/>
</dbReference>
<evidence type="ECO:0000313" key="4">
    <source>
        <dbReference type="EMBL" id="AOO11974.1"/>
    </source>
</evidence>
<dbReference type="Proteomes" id="UP000225178">
    <property type="component" value="Segment"/>
</dbReference>
<dbReference type="EMBL" id="KX349292">
    <property type="protein sequence ID" value="AOO11747.1"/>
    <property type="molecule type" value="Genomic_DNA"/>
</dbReference>
<evidence type="ECO:0000313" key="11">
    <source>
        <dbReference type="Proteomes" id="UP000225786"/>
    </source>
</evidence>
<dbReference type="Gene3D" id="2.60.120.620">
    <property type="entry name" value="q2cbj1_9rhob like domain"/>
    <property type="match status" value="1"/>
</dbReference>
<dbReference type="Proteomes" id="UP000222561">
    <property type="component" value="Segment"/>
</dbReference>
<dbReference type="Proteomes" id="UP000225786">
    <property type="component" value="Segment"/>
</dbReference>
<dbReference type="SUPFAM" id="SSF51197">
    <property type="entry name" value="Clavaminate synthase-like"/>
    <property type="match status" value="1"/>
</dbReference>